<proteinExistence type="predicted"/>
<evidence type="ECO:0008006" key="3">
    <source>
        <dbReference type="Google" id="ProtNLM"/>
    </source>
</evidence>
<keyword evidence="2" id="KW-1185">Reference proteome</keyword>
<protein>
    <recommendedName>
        <fullName evidence="3">Pentatricopeptide repeat-containing protein</fullName>
    </recommendedName>
</protein>
<reference evidence="1 2" key="1">
    <citation type="submission" date="2020-02" db="EMBL/GenBank/DDBJ databases">
        <authorList>
            <person name="Ma Q."/>
            <person name="Huang Y."/>
            <person name="Song X."/>
            <person name="Pei D."/>
        </authorList>
    </citation>
    <scope>NUCLEOTIDE SEQUENCE [LARGE SCALE GENOMIC DNA]</scope>
    <source>
        <strain evidence="1">Sxm20200214</strain>
        <tissue evidence="1">Leaf</tissue>
    </source>
</reference>
<name>A0A8X7NXL5_BRACI</name>
<evidence type="ECO:0000313" key="1">
    <source>
        <dbReference type="EMBL" id="KAG2240028.1"/>
    </source>
</evidence>
<dbReference type="EMBL" id="JAAMPC010001587">
    <property type="protein sequence ID" value="KAG2240028.1"/>
    <property type="molecule type" value="Genomic_DNA"/>
</dbReference>
<dbReference type="AlphaFoldDB" id="A0A8X7NXL5"/>
<evidence type="ECO:0000313" key="2">
    <source>
        <dbReference type="Proteomes" id="UP000886595"/>
    </source>
</evidence>
<organism evidence="1 2">
    <name type="scientific">Brassica carinata</name>
    <name type="common">Ethiopian mustard</name>
    <name type="synonym">Abyssinian cabbage</name>
    <dbReference type="NCBI Taxonomy" id="52824"/>
    <lineage>
        <taxon>Eukaryota</taxon>
        <taxon>Viridiplantae</taxon>
        <taxon>Streptophyta</taxon>
        <taxon>Embryophyta</taxon>
        <taxon>Tracheophyta</taxon>
        <taxon>Spermatophyta</taxon>
        <taxon>Magnoliopsida</taxon>
        <taxon>eudicotyledons</taxon>
        <taxon>Gunneridae</taxon>
        <taxon>Pentapetalae</taxon>
        <taxon>rosids</taxon>
        <taxon>malvids</taxon>
        <taxon>Brassicales</taxon>
        <taxon>Brassicaceae</taxon>
        <taxon>Brassiceae</taxon>
        <taxon>Brassica</taxon>
    </lineage>
</organism>
<accession>A0A8X7NXL5</accession>
<gene>
    <name evidence="1" type="ORF">Bca52824_091148</name>
</gene>
<comment type="caution">
    <text evidence="1">The sequence shown here is derived from an EMBL/GenBank/DDBJ whole genome shotgun (WGS) entry which is preliminary data.</text>
</comment>
<dbReference type="Proteomes" id="UP000886595">
    <property type="component" value="Unassembled WGS sequence"/>
</dbReference>
<sequence>MFKELCGHGHLDEAVGMLYTLCEITRMPLPVNLYKSLCYSRLTMETVKVVKDMATLDFWPRLISHTCLIYLLCEEKKLRKARPLFGVIVHPEDLC</sequence>